<feature type="region of interest" description="Disordered" evidence="1">
    <location>
        <begin position="47"/>
        <end position="132"/>
    </location>
</feature>
<dbReference type="AlphaFoldDB" id="A0AAD7DZC6"/>
<evidence type="ECO:0000313" key="3">
    <source>
        <dbReference type="EMBL" id="KAJ7701533.1"/>
    </source>
</evidence>
<comment type="caution">
    <text evidence="3">The sequence shown here is derived from an EMBL/GenBank/DDBJ whole genome shotgun (WGS) entry which is preliminary data.</text>
</comment>
<organism evidence="3 4">
    <name type="scientific">Mycena rosella</name>
    <name type="common">Pink bonnet</name>
    <name type="synonym">Agaricus rosellus</name>
    <dbReference type="NCBI Taxonomy" id="1033263"/>
    <lineage>
        <taxon>Eukaryota</taxon>
        <taxon>Fungi</taxon>
        <taxon>Dikarya</taxon>
        <taxon>Basidiomycota</taxon>
        <taxon>Agaricomycotina</taxon>
        <taxon>Agaricomycetes</taxon>
        <taxon>Agaricomycetidae</taxon>
        <taxon>Agaricales</taxon>
        <taxon>Marasmiineae</taxon>
        <taxon>Mycenaceae</taxon>
        <taxon>Mycena</taxon>
    </lineage>
</organism>
<feature type="chain" id="PRO_5042133515" evidence="2">
    <location>
        <begin position="25"/>
        <end position="132"/>
    </location>
</feature>
<reference evidence="3" key="1">
    <citation type="submission" date="2023-03" db="EMBL/GenBank/DDBJ databases">
        <title>Massive genome expansion in bonnet fungi (Mycena s.s.) driven by repeated elements and novel gene families across ecological guilds.</title>
        <authorList>
            <consortium name="Lawrence Berkeley National Laboratory"/>
            <person name="Harder C.B."/>
            <person name="Miyauchi S."/>
            <person name="Viragh M."/>
            <person name="Kuo A."/>
            <person name="Thoen E."/>
            <person name="Andreopoulos B."/>
            <person name="Lu D."/>
            <person name="Skrede I."/>
            <person name="Drula E."/>
            <person name="Henrissat B."/>
            <person name="Morin E."/>
            <person name="Kohler A."/>
            <person name="Barry K."/>
            <person name="LaButti K."/>
            <person name="Morin E."/>
            <person name="Salamov A."/>
            <person name="Lipzen A."/>
            <person name="Mereny Z."/>
            <person name="Hegedus B."/>
            <person name="Baldrian P."/>
            <person name="Stursova M."/>
            <person name="Weitz H."/>
            <person name="Taylor A."/>
            <person name="Grigoriev I.V."/>
            <person name="Nagy L.G."/>
            <person name="Martin F."/>
            <person name="Kauserud H."/>
        </authorList>
    </citation>
    <scope>NUCLEOTIDE SEQUENCE</scope>
    <source>
        <strain evidence="3">CBHHK067</strain>
    </source>
</reference>
<keyword evidence="4" id="KW-1185">Reference proteome</keyword>
<name>A0AAD7DZC6_MYCRO</name>
<evidence type="ECO:0000313" key="4">
    <source>
        <dbReference type="Proteomes" id="UP001221757"/>
    </source>
</evidence>
<dbReference type="EMBL" id="JARKIE010000017">
    <property type="protein sequence ID" value="KAJ7701533.1"/>
    <property type="molecule type" value="Genomic_DNA"/>
</dbReference>
<feature type="signal peptide" evidence="2">
    <location>
        <begin position="1"/>
        <end position="24"/>
    </location>
</feature>
<protein>
    <submittedName>
        <fullName evidence="3">Uncharacterized protein</fullName>
    </submittedName>
</protein>
<dbReference type="Proteomes" id="UP001221757">
    <property type="component" value="Unassembled WGS sequence"/>
</dbReference>
<evidence type="ECO:0000256" key="1">
    <source>
        <dbReference type="SAM" id="MobiDB-lite"/>
    </source>
</evidence>
<feature type="compositionally biased region" description="Acidic residues" evidence="1">
    <location>
        <begin position="84"/>
        <end position="99"/>
    </location>
</feature>
<proteinExistence type="predicted"/>
<gene>
    <name evidence="3" type="ORF">B0H17DRAFT_1195313</name>
</gene>
<sequence>MHGRTGLMLVMATLFWWGLTEDRAADVEARKQWLDVVADVRFVMQELVSSGELKTEKTKGGKKGASTNKAGPKQKRGTKSITADDGDDNDEEDEEEDQADERTGRRSNEEDEGEAPAAKKRRITKVVPGHET</sequence>
<accession>A0AAD7DZC6</accession>
<keyword evidence="2" id="KW-0732">Signal</keyword>
<evidence type="ECO:0000256" key="2">
    <source>
        <dbReference type="SAM" id="SignalP"/>
    </source>
</evidence>